<proteinExistence type="predicted"/>
<reference evidence="2 3" key="1">
    <citation type="submission" date="2018-05" db="EMBL/GenBank/DDBJ databases">
        <title>Genome sequencing and assembly of the regulated plant pathogen Lachnellula willkommii and related sister species for the development of diagnostic species identification markers.</title>
        <authorList>
            <person name="Giroux E."/>
            <person name="Bilodeau G."/>
        </authorList>
    </citation>
    <scope>NUCLEOTIDE SEQUENCE [LARGE SCALE GENOMIC DNA]</scope>
    <source>
        <strain evidence="2 3">CBS 172.35</strain>
    </source>
</reference>
<comment type="caution">
    <text evidence="2">The sequence shown here is derived from an EMBL/GenBank/DDBJ whole genome shotgun (WGS) entry which is preliminary data.</text>
</comment>
<feature type="compositionally biased region" description="Low complexity" evidence="1">
    <location>
        <begin position="1"/>
        <end position="13"/>
    </location>
</feature>
<keyword evidence="3" id="KW-1185">Reference proteome</keyword>
<evidence type="ECO:0000313" key="2">
    <source>
        <dbReference type="EMBL" id="TVY88922.1"/>
    </source>
</evidence>
<feature type="compositionally biased region" description="Pro residues" evidence="1">
    <location>
        <begin position="42"/>
        <end position="53"/>
    </location>
</feature>
<sequence>MATQGSSASAVSRGGSGPTSTPANNVGGDSASTSNRRVSPLSLPPPPITLKPSHPPFPFAFPHFFNSNLLTNYLFAYIQSSGTQNTLFSGLVNQKRNSTDAAAQARKESFSDQKPATGIIGKMWN</sequence>
<name>A0A559M7K3_9HELO</name>
<evidence type="ECO:0000313" key="3">
    <source>
        <dbReference type="Proteomes" id="UP000315522"/>
    </source>
</evidence>
<dbReference type="Proteomes" id="UP000315522">
    <property type="component" value="Unassembled WGS sequence"/>
</dbReference>
<evidence type="ECO:0000256" key="1">
    <source>
        <dbReference type="SAM" id="MobiDB-lite"/>
    </source>
</evidence>
<accession>A0A559M7K3</accession>
<organism evidence="2 3">
    <name type="scientific">Lachnellula willkommii</name>
    <dbReference type="NCBI Taxonomy" id="215461"/>
    <lineage>
        <taxon>Eukaryota</taxon>
        <taxon>Fungi</taxon>
        <taxon>Dikarya</taxon>
        <taxon>Ascomycota</taxon>
        <taxon>Pezizomycotina</taxon>
        <taxon>Leotiomycetes</taxon>
        <taxon>Helotiales</taxon>
        <taxon>Lachnaceae</taxon>
        <taxon>Lachnellula</taxon>
    </lineage>
</organism>
<dbReference type="AlphaFoldDB" id="A0A559M7K3"/>
<feature type="region of interest" description="Disordered" evidence="1">
    <location>
        <begin position="1"/>
        <end position="53"/>
    </location>
</feature>
<protein>
    <submittedName>
        <fullName evidence="2">Uncharacterized protein</fullName>
    </submittedName>
</protein>
<dbReference type="EMBL" id="QGML01001494">
    <property type="protein sequence ID" value="TVY88922.1"/>
    <property type="molecule type" value="Genomic_DNA"/>
</dbReference>
<feature type="non-terminal residue" evidence="2">
    <location>
        <position position="125"/>
    </location>
</feature>
<gene>
    <name evidence="2" type="ORF">LAWI1_G005058</name>
</gene>